<feature type="DNA-binding region" description="HMG box" evidence="1">
    <location>
        <begin position="216"/>
        <end position="291"/>
    </location>
</feature>
<dbReference type="eggNOG" id="KOG0381">
    <property type="taxonomic scope" value="Eukaryota"/>
</dbReference>
<evidence type="ECO:0000256" key="2">
    <source>
        <dbReference type="SAM" id="MobiDB-lite"/>
    </source>
</evidence>
<feature type="region of interest" description="Disordered" evidence="2">
    <location>
        <begin position="191"/>
        <end position="219"/>
    </location>
</feature>
<dbReference type="GO" id="GO:0003677">
    <property type="term" value="F:DNA binding"/>
    <property type="evidence" value="ECO:0007669"/>
    <property type="project" value="UniProtKB-UniRule"/>
</dbReference>
<dbReference type="Gene3D" id="1.10.30.10">
    <property type="entry name" value="High mobility group box domain"/>
    <property type="match status" value="1"/>
</dbReference>
<evidence type="ECO:0000313" key="4">
    <source>
        <dbReference type="EMBL" id="EAT81249.2"/>
    </source>
</evidence>
<name>Q0U9M3_PHANO</name>
<evidence type="ECO:0000256" key="1">
    <source>
        <dbReference type="PROSITE-ProRule" id="PRU00267"/>
    </source>
</evidence>
<feature type="compositionally biased region" description="Basic and acidic residues" evidence="2">
    <location>
        <begin position="448"/>
        <end position="458"/>
    </location>
</feature>
<proteinExistence type="predicted"/>
<feature type="region of interest" description="Disordered" evidence="2">
    <location>
        <begin position="320"/>
        <end position="483"/>
    </location>
</feature>
<dbReference type="InParanoid" id="Q0U9M3"/>
<organism evidence="4 5">
    <name type="scientific">Phaeosphaeria nodorum (strain SN15 / ATCC MYA-4574 / FGSC 10173)</name>
    <name type="common">Glume blotch fungus</name>
    <name type="synonym">Parastagonospora nodorum</name>
    <dbReference type="NCBI Taxonomy" id="321614"/>
    <lineage>
        <taxon>Eukaryota</taxon>
        <taxon>Fungi</taxon>
        <taxon>Dikarya</taxon>
        <taxon>Ascomycota</taxon>
        <taxon>Pezizomycotina</taxon>
        <taxon>Dothideomycetes</taxon>
        <taxon>Pleosporomycetidae</taxon>
        <taxon>Pleosporales</taxon>
        <taxon>Pleosporineae</taxon>
        <taxon>Phaeosphaeriaceae</taxon>
        <taxon>Parastagonospora</taxon>
    </lineage>
</organism>
<feature type="compositionally biased region" description="Low complexity" evidence="2">
    <location>
        <begin position="395"/>
        <end position="404"/>
    </location>
</feature>
<reference evidence="5" key="1">
    <citation type="journal article" date="2007" name="Plant Cell">
        <title>Dothideomycete-plant interactions illuminated by genome sequencing and EST analysis of the wheat pathogen Stagonospora nodorum.</title>
        <authorList>
            <person name="Hane J.K."/>
            <person name="Lowe R.G."/>
            <person name="Solomon P.S."/>
            <person name="Tan K.C."/>
            <person name="Schoch C.L."/>
            <person name="Spatafora J.W."/>
            <person name="Crous P.W."/>
            <person name="Kodira C."/>
            <person name="Birren B.W."/>
            <person name="Galagan J.E."/>
            <person name="Torriani S.F."/>
            <person name="McDonald B.A."/>
            <person name="Oliver R.P."/>
        </authorList>
    </citation>
    <scope>NUCLEOTIDE SEQUENCE [LARGE SCALE GENOMIC DNA]</scope>
    <source>
        <strain evidence="5">SN15 / ATCC MYA-4574 / FGSC 10173</strain>
    </source>
</reference>
<protein>
    <recommendedName>
        <fullName evidence="3">HMG box domain-containing protein</fullName>
    </recommendedName>
</protein>
<dbReference type="SUPFAM" id="SSF47095">
    <property type="entry name" value="HMG-box"/>
    <property type="match status" value="1"/>
</dbReference>
<feature type="compositionally biased region" description="Low complexity" evidence="2">
    <location>
        <begin position="355"/>
        <end position="366"/>
    </location>
</feature>
<gene>
    <name evidence="4" type="ORF">SNOG_11541</name>
</gene>
<dbReference type="GO" id="GO:0005634">
    <property type="term" value="C:nucleus"/>
    <property type="evidence" value="ECO:0000318"/>
    <property type="project" value="GO_Central"/>
</dbReference>
<dbReference type="GO" id="GO:0006338">
    <property type="term" value="P:chromatin remodeling"/>
    <property type="evidence" value="ECO:0000318"/>
    <property type="project" value="GO_Central"/>
</dbReference>
<sequence>MAPRHKKEDTGELMVSLEQYSRTRDSVRIFSALIPASAMLRRACFMLSCHRDTSSHKPARTMARIIMSPLYMAPAKKRLPALLPKARAKVARVHVQLQHVNFNSAANDPLCHQVILALTNLQAGLTNVQTNLNDLFRAYMQHTTSILAGEDGDMDKFQLPANITATANAAMEAATTAASGINQVVSASNQVTEGAAADGKNKKRKREKKEKDPNAPKKPLTAAFLYAQTARPIVRADLEAALEPGAILEKNAVNLEVTKRWNELPDEEKEVRFSHNTGSMEDYKIELAEYLAKAGGKVADVHIDEDLSDAEDVEMADVGTVDSDASSEDEEEPPVVVKAPSPPAKTPRPNKRQKTVAAAATNGAAVPSTPAPAKDTPVPIPSSSRPTTQVPAPVPASSVEAPAAAKKDSKKKAKLAAPAPIAPAPTKEATPDDTSKTAKKAKSSRSTRGAEAEIDKENAAAGAGEKKKEKRDRSKRKSEVAST</sequence>
<feature type="compositionally biased region" description="Low complexity" evidence="2">
    <location>
        <begin position="415"/>
        <end position="428"/>
    </location>
</feature>
<dbReference type="GeneID" id="5978689"/>
<evidence type="ECO:0000259" key="3">
    <source>
        <dbReference type="PROSITE" id="PS50118"/>
    </source>
</evidence>
<dbReference type="VEuPathDB" id="FungiDB:JI435_115410"/>
<dbReference type="HOGENOM" id="CLU_044500_0_0_1"/>
<dbReference type="STRING" id="321614.Q0U9M3"/>
<dbReference type="PROSITE" id="PS50118">
    <property type="entry name" value="HMG_BOX_2"/>
    <property type="match status" value="1"/>
</dbReference>
<dbReference type="KEGG" id="pno:SNOG_11541"/>
<evidence type="ECO:0000313" key="5">
    <source>
        <dbReference type="Proteomes" id="UP000001055"/>
    </source>
</evidence>
<dbReference type="AlphaFoldDB" id="Q0U9M3"/>
<dbReference type="InterPro" id="IPR036910">
    <property type="entry name" value="HMG_box_dom_sf"/>
</dbReference>
<feature type="domain" description="HMG box" evidence="3">
    <location>
        <begin position="216"/>
        <end position="291"/>
    </location>
</feature>
<dbReference type="RefSeq" id="XP_001801781.1">
    <property type="nucleotide sequence ID" value="XM_001801729.1"/>
</dbReference>
<keyword evidence="1" id="KW-0539">Nucleus</keyword>
<accession>Q0U9M3</accession>
<keyword evidence="1" id="KW-0238">DNA-binding</keyword>
<dbReference type="InterPro" id="IPR009071">
    <property type="entry name" value="HMG_box_dom"/>
</dbReference>
<dbReference type="Proteomes" id="UP000001055">
    <property type="component" value="Unassembled WGS sequence"/>
</dbReference>
<dbReference type="EMBL" id="CH445343">
    <property type="protein sequence ID" value="EAT81249.2"/>
    <property type="molecule type" value="Genomic_DNA"/>
</dbReference>